<feature type="transmembrane region" description="Helical" evidence="9">
    <location>
        <begin position="175"/>
        <end position="196"/>
    </location>
</feature>
<evidence type="ECO:0000256" key="1">
    <source>
        <dbReference type="ARBA" id="ARBA00004651"/>
    </source>
</evidence>
<feature type="transmembrane region" description="Helical" evidence="9">
    <location>
        <begin position="140"/>
        <end position="163"/>
    </location>
</feature>
<keyword evidence="7" id="KW-0406">Ion transport</keyword>
<feature type="transmembrane region" description="Helical" evidence="9">
    <location>
        <begin position="208"/>
        <end position="224"/>
    </location>
</feature>
<dbReference type="PANTHER" id="PTHR32507:SF0">
    <property type="entry name" value="NA(+)_H(+) ANTIPORTER 2-RELATED"/>
    <property type="match status" value="1"/>
</dbReference>
<feature type="transmembrane region" description="Helical" evidence="9">
    <location>
        <begin position="258"/>
        <end position="278"/>
    </location>
</feature>
<dbReference type="GO" id="GO:0005886">
    <property type="term" value="C:plasma membrane"/>
    <property type="evidence" value="ECO:0007669"/>
    <property type="project" value="UniProtKB-SubCell"/>
</dbReference>
<feature type="domain" description="Cation/H+ exchanger transmembrane" evidence="10">
    <location>
        <begin position="9"/>
        <end position="378"/>
    </location>
</feature>
<evidence type="ECO:0000313" key="11">
    <source>
        <dbReference type="EMBL" id="TKB56316.1"/>
    </source>
</evidence>
<accession>A0A4V5NWK3</accession>
<feature type="transmembrane region" description="Helical" evidence="9">
    <location>
        <begin position="290"/>
        <end position="309"/>
    </location>
</feature>
<dbReference type="InterPro" id="IPR038770">
    <property type="entry name" value="Na+/solute_symporter_sf"/>
</dbReference>
<dbReference type="GO" id="GO:0015297">
    <property type="term" value="F:antiporter activity"/>
    <property type="evidence" value="ECO:0007669"/>
    <property type="project" value="UniProtKB-KW"/>
</dbReference>
<evidence type="ECO:0000256" key="9">
    <source>
        <dbReference type="SAM" id="Phobius"/>
    </source>
</evidence>
<evidence type="ECO:0000256" key="2">
    <source>
        <dbReference type="ARBA" id="ARBA00022448"/>
    </source>
</evidence>
<dbReference type="OrthoDB" id="570124at2"/>
<feature type="transmembrane region" description="Helical" evidence="9">
    <location>
        <begin position="79"/>
        <end position="102"/>
    </location>
</feature>
<dbReference type="Gene3D" id="3.40.50.720">
    <property type="entry name" value="NAD(P)-binding Rossmann-like Domain"/>
    <property type="match status" value="1"/>
</dbReference>
<gene>
    <name evidence="11" type="ORF">FCL42_07985</name>
</gene>
<dbReference type="Pfam" id="PF00999">
    <property type="entry name" value="Na_H_Exchanger"/>
    <property type="match status" value="1"/>
</dbReference>
<keyword evidence="8 9" id="KW-0472">Membrane</keyword>
<comment type="subcellular location">
    <subcellularLocation>
        <location evidence="1">Cell membrane</location>
        <topology evidence="1">Multi-pass membrane protein</topology>
    </subcellularLocation>
</comment>
<dbReference type="PANTHER" id="PTHR32507">
    <property type="entry name" value="NA(+)/H(+) ANTIPORTER 1"/>
    <property type="match status" value="1"/>
</dbReference>
<dbReference type="Proteomes" id="UP000305675">
    <property type="component" value="Unassembled WGS sequence"/>
</dbReference>
<dbReference type="InterPro" id="IPR006153">
    <property type="entry name" value="Cation/H_exchanger_TM"/>
</dbReference>
<dbReference type="AlphaFoldDB" id="A0A4V5NWK3"/>
<keyword evidence="4" id="KW-1003">Cell membrane</keyword>
<comment type="caution">
    <text evidence="11">The sequence shown here is derived from an EMBL/GenBank/DDBJ whole genome shotgun (WGS) entry which is preliminary data.</text>
</comment>
<organism evidence="11 12">
    <name type="scientific">Ferrimonas aestuarii</name>
    <dbReference type="NCBI Taxonomy" id="2569539"/>
    <lineage>
        <taxon>Bacteria</taxon>
        <taxon>Pseudomonadati</taxon>
        <taxon>Pseudomonadota</taxon>
        <taxon>Gammaproteobacteria</taxon>
        <taxon>Alteromonadales</taxon>
        <taxon>Ferrimonadaceae</taxon>
        <taxon>Ferrimonas</taxon>
    </lineage>
</organism>
<keyword evidence="3" id="KW-0050">Antiport</keyword>
<keyword evidence="5 9" id="KW-0812">Transmembrane</keyword>
<evidence type="ECO:0000259" key="10">
    <source>
        <dbReference type="Pfam" id="PF00999"/>
    </source>
</evidence>
<evidence type="ECO:0000256" key="6">
    <source>
        <dbReference type="ARBA" id="ARBA00022989"/>
    </source>
</evidence>
<keyword evidence="2" id="KW-0813">Transport</keyword>
<feature type="transmembrane region" description="Helical" evidence="9">
    <location>
        <begin position="321"/>
        <end position="342"/>
    </location>
</feature>
<dbReference type="InterPro" id="IPR036291">
    <property type="entry name" value="NAD(P)-bd_dom_sf"/>
</dbReference>
<feature type="transmembrane region" description="Helical" evidence="9">
    <location>
        <begin position="108"/>
        <end position="128"/>
    </location>
</feature>
<proteinExistence type="predicted"/>
<reference evidence="11 12" key="1">
    <citation type="submission" date="2019-04" db="EMBL/GenBank/DDBJ databases">
        <authorList>
            <person name="Hwang J.C."/>
        </authorList>
    </citation>
    <scope>NUCLEOTIDE SEQUENCE [LARGE SCALE GENOMIC DNA]</scope>
    <source>
        <strain evidence="11 12">IMCC35002</strain>
    </source>
</reference>
<evidence type="ECO:0000256" key="3">
    <source>
        <dbReference type="ARBA" id="ARBA00022449"/>
    </source>
</evidence>
<protein>
    <submittedName>
        <fullName evidence="11">Sodium:proton antiporter</fullName>
    </submittedName>
</protein>
<keyword evidence="12" id="KW-1185">Reference proteome</keyword>
<evidence type="ECO:0000256" key="4">
    <source>
        <dbReference type="ARBA" id="ARBA00022475"/>
    </source>
</evidence>
<feature type="transmembrane region" description="Helical" evidence="9">
    <location>
        <begin position="354"/>
        <end position="373"/>
    </location>
</feature>
<evidence type="ECO:0000256" key="8">
    <source>
        <dbReference type="ARBA" id="ARBA00023136"/>
    </source>
</evidence>
<keyword evidence="6 9" id="KW-1133">Transmembrane helix</keyword>
<evidence type="ECO:0000256" key="5">
    <source>
        <dbReference type="ARBA" id="ARBA00022692"/>
    </source>
</evidence>
<name>A0A4V5NWK3_9GAMM</name>
<dbReference type="GO" id="GO:1902600">
    <property type="term" value="P:proton transmembrane transport"/>
    <property type="evidence" value="ECO:0007669"/>
    <property type="project" value="InterPro"/>
</dbReference>
<sequence>MIGMLSIGCQWLAFKAKLPAILPLLLVGLLLGPGVELLSPDRLMAELLFPFISLAVAIILFEGALTLKFSELQGQNQMVLRLVSIAMVITFMVAALFAYWLLPLSWQAAALLGALVVVTGPTVIAPLLRSVRIQPKLATLLHWEGIIIDPIGALLAVLVFEFVSASQGAALSHALSTFGLTLLAGIISGVAGGWLLAVALRKRLFPRYLENVAVLTLMLTAFAISNELMHESGLLTVTIMGIWLANDERLDLSAIIEFKETLTVLLISGLFILLAARLSRQDLLSLDGSAWLWLASLLLIARPIGVWCASIGSDLKSKERLLIGWIAPRGIVAAAIASLFALKLETQGFAGGDRLAPLVFMVILATVILQSTLTKPITRLLGLEAPDRNGFMIFGANPFAIEVGLCLKQYDIPVLLSDTNWDNLSQARMKGLSVYYGHPTSEHADNQLDLSLIRRLLILSPYRQYNLEVAYHFQDRFGVDKVYRLPENHQDAPRKKPLERHQRLFADDAHYRQLNQRIQQGQQLKATGLSETFTWEDYQQRHPIALPLFAMTDKHKLRVFTADAPFEPKPGWEVIALTLPESKRDGPQPES</sequence>
<feature type="transmembrane region" description="Helical" evidence="9">
    <location>
        <begin position="47"/>
        <end position="67"/>
    </location>
</feature>
<dbReference type="Gene3D" id="1.20.1530.20">
    <property type="match status" value="1"/>
</dbReference>
<evidence type="ECO:0000313" key="12">
    <source>
        <dbReference type="Proteomes" id="UP000305675"/>
    </source>
</evidence>
<dbReference type="SUPFAM" id="SSF51735">
    <property type="entry name" value="NAD(P)-binding Rossmann-fold domains"/>
    <property type="match status" value="1"/>
</dbReference>
<evidence type="ECO:0000256" key="7">
    <source>
        <dbReference type="ARBA" id="ARBA00023065"/>
    </source>
</evidence>
<dbReference type="EMBL" id="SWCJ01000004">
    <property type="protein sequence ID" value="TKB56316.1"/>
    <property type="molecule type" value="Genomic_DNA"/>
</dbReference>